<evidence type="ECO:0000256" key="3">
    <source>
        <dbReference type="ARBA" id="ARBA00022842"/>
    </source>
</evidence>
<dbReference type="AlphaFoldDB" id="A0A2T0UUU3"/>
<dbReference type="Gene3D" id="6.10.250.1120">
    <property type="match status" value="1"/>
</dbReference>
<sequence>MTEHADSLRLAWLADRFRAQATLGLHYRPDQFDRERFTRLRRHAAELASLIYPQDVDVIEESFRTDSGIHTPNAAVALYIECADGARLWRAFLLEPGRLLPDEINAAAARIAATEPGQPVALTDSRVLGLPDPHTYLAIYRTTSSLTRADLREVWPTPDTAIQRPLTGIAPASIPALPRQIDERPVIVSPVVAAICRDIAEIAEEGGLETADPYNVERFEHLGELAANISPESIGYQRFGPFELHPSAAATGAEIAIRDEAGRVLLIQRSDTGQWAIPGGACEVGEDWAATAVREAREEIGLSLDPSDLALVDVFDNRAITSEPTTIPVIAVFSMVLKPNGSTITRNREVDNTAWATLSDLKDLDLFRGHRTKITAALEQAD</sequence>
<keyword evidence="3" id="KW-0460">Magnesium</keyword>
<comment type="cofactor">
    <cofactor evidence="1">
        <name>Mg(2+)</name>
        <dbReference type="ChEBI" id="CHEBI:18420"/>
    </cofactor>
</comment>
<dbReference type="PANTHER" id="PTHR43046:SF12">
    <property type="entry name" value="GDP-MANNOSE MANNOSYL HYDROLASE"/>
    <property type="match status" value="1"/>
</dbReference>
<reference evidence="5 6" key="1">
    <citation type="submission" date="2018-03" db="EMBL/GenBank/DDBJ databases">
        <title>Genomic Encyclopedia of Type Strains, Phase III (KMG-III): the genomes of soil and plant-associated and newly described type strains.</title>
        <authorList>
            <person name="Whitman W."/>
        </authorList>
    </citation>
    <scope>NUCLEOTIDE SEQUENCE [LARGE SCALE GENOMIC DNA]</scope>
    <source>
        <strain evidence="5 6">CGMCC 4.7067</strain>
    </source>
</reference>
<dbReference type="Gene3D" id="3.90.79.10">
    <property type="entry name" value="Nucleoside Triphosphate Pyrophosphohydrolase"/>
    <property type="match status" value="1"/>
</dbReference>
<dbReference type="RefSeq" id="WP_106361786.1">
    <property type="nucleotide sequence ID" value="NZ_PVTJ01000001.1"/>
</dbReference>
<feature type="domain" description="Nudix hydrolase" evidence="4">
    <location>
        <begin position="246"/>
        <end position="380"/>
    </location>
</feature>
<dbReference type="CDD" id="cd02883">
    <property type="entry name" value="NUDIX_Hydrolase"/>
    <property type="match status" value="1"/>
</dbReference>
<dbReference type="InterPro" id="IPR020084">
    <property type="entry name" value="NUDIX_hydrolase_CS"/>
</dbReference>
<dbReference type="Proteomes" id="UP000238176">
    <property type="component" value="Unassembled WGS sequence"/>
</dbReference>
<evidence type="ECO:0000256" key="2">
    <source>
        <dbReference type="ARBA" id="ARBA00022801"/>
    </source>
</evidence>
<keyword evidence="6" id="KW-1185">Reference proteome</keyword>
<evidence type="ECO:0000259" key="4">
    <source>
        <dbReference type="PROSITE" id="PS51462"/>
    </source>
</evidence>
<comment type="caution">
    <text evidence="5">The sequence shown here is derived from an EMBL/GenBank/DDBJ whole genome shotgun (WGS) entry which is preliminary data.</text>
</comment>
<dbReference type="Pfam" id="PF00293">
    <property type="entry name" value="NUDIX"/>
    <property type="match status" value="1"/>
</dbReference>
<dbReference type="PANTHER" id="PTHR43046">
    <property type="entry name" value="GDP-MANNOSE MANNOSYL HYDROLASE"/>
    <property type="match status" value="1"/>
</dbReference>
<keyword evidence="2" id="KW-0378">Hydrolase</keyword>
<dbReference type="OrthoDB" id="9814308at2"/>
<accession>A0A2T0UUU3</accession>
<organism evidence="5 6">
    <name type="scientific">Glycomyces artemisiae</name>
    <dbReference type="NCBI Taxonomy" id="1076443"/>
    <lineage>
        <taxon>Bacteria</taxon>
        <taxon>Bacillati</taxon>
        <taxon>Actinomycetota</taxon>
        <taxon>Actinomycetes</taxon>
        <taxon>Glycomycetales</taxon>
        <taxon>Glycomycetaceae</taxon>
        <taxon>Glycomyces</taxon>
    </lineage>
</organism>
<protein>
    <submittedName>
        <fullName evidence="5">ADP-ribose pyrophosphatase YjhB (NUDIX family)</fullName>
    </submittedName>
</protein>
<proteinExistence type="predicted"/>
<dbReference type="InterPro" id="IPR059176">
    <property type="entry name" value="UDP-X_N"/>
</dbReference>
<evidence type="ECO:0000313" key="6">
    <source>
        <dbReference type="Proteomes" id="UP000238176"/>
    </source>
</evidence>
<evidence type="ECO:0000313" key="5">
    <source>
        <dbReference type="EMBL" id="PRY61680.1"/>
    </source>
</evidence>
<gene>
    <name evidence="5" type="ORF">B0I28_1012</name>
</gene>
<dbReference type="GO" id="GO:0016787">
    <property type="term" value="F:hydrolase activity"/>
    <property type="evidence" value="ECO:0007669"/>
    <property type="project" value="UniProtKB-KW"/>
</dbReference>
<dbReference type="SUPFAM" id="SSF55811">
    <property type="entry name" value="Nudix"/>
    <property type="match status" value="1"/>
</dbReference>
<name>A0A2T0UUU3_9ACTN</name>
<dbReference type="InterPro" id="IPR000086">
    <property type="entry name" value="NUDIX_hydrolase_dom"/>
</dbReference>
<evidence type="ECO:0000256" key="1">
    <source>
        <dbReference type="ARBA" id="ARBA00001946"/>
    </source>
</evidence>
<dbReference type="PROSITE" id="PS00893">
    <property type="entry name" value="NUDIX_BOX"/>
    <property type="match status" value="1"/>
</dbReference>
<dbReference type="Pfam" id="PF12535">
    <property type="entry name" value="Nudix_N"/>
    <property type="match status" value="1"/>
</dbReference>
<dbReference type="EMBL" id="PVTJ01000001">
    <property type="protein sequence ID" value="PRY61680.1"/>
    <property type="molecule type" value="Genomic_DNA"/>
</dbReference>
<dbReference type="InterPro" id="IPR015797">
    <property type="entry name" value="NUDIX_hydrolase-like_dom_sf"/>
</dbReference>
<dbReference type="PROSITE" id="PS51462">
    <property type="entry name" value="NUDIX"/>
    <property type="match status" value="1"/>
</dbReference>